<name>A0ACB8BTQ1_9AGAM</name>
<gene>
    <name evidence="1" type="ORF">BV22DRAFT_130365</name>
</gene>
<sequence>MRTQRSCYPRPLTEAFSGSFEHFTSSQLAHEDELEAQRNEIEKDNAAIERAERKRDEEDDDFGLGSQELYQQWSSQSTEDDDDRATPVARRRSVDEYDSDDTSSDFQSSQPSSQSDATVYRTREEILRDDKGITSGKIVLINAALNRDPADIPSPARRRCAKNIIAVLYGLEASEIDLIEWWIRHHEGHLETWPFGENR</sequence>
<comment type="caution">
    <text evidence="1">The sequence shown here is derived from an EMBL/GenBank/DDBJ whole genome shotgun (WGS) entry which is preliminary data.</text>
</comment>
<proteinExistence type="predicted"/>
<dbReference type="Proteomes" id="UP000790709">
    <property type="component" value="Unassembled WGS sequence"/>
</dbReference>
<keyword evidence="2" id="KW-1185">Reference proteome</keyword>
<protein>
    <submittedName>
        <fullName evidence="1">Uncharacterized protein</fullName>
    </submittedName>
</protein>
<evidence type="ECO:0000313" key="1">
    <source>
        <dbReference type="EMBL" id="KAH7929310.1"/>
    </source>
</evidence>
<dbReference type="EMBL" id="MU266342">
    <property type="protein sequence ID" value="KAH7929310.1"/>
    <property type="molecule type" value="Genomic_DNA"/>
</dbReference>
<evidence type="ECO:0000313" key="2">
    <source>
        <dbReference type="Proteomes" id="UP000790709"/>
    </source>
</evidence>
<accession>A0ACB8BTQ1</accession>
<organism evidence="1 2">
    <name type="scientific">Leucogyrophana mollusca</name>
    <dbReference type="NCBI Taxonomy" id="85980"/>
    <lineage>
        <taxon>Eukaryota</taxon>
        <taxon>Fungi</taxon>
        <taxon>Dikarya</taxon>
        <taxon>Basidiomycota</taxon>
        <taxon>Agaricomycotina</taxon>
        <taxon>Agaricomycetes</taxon>
        <taxon>Agaricomycetidae</taxon>
        <taxon>Boletales</taxon>
        <taxon>Boletales incertae sedis</taxon>
        <taxon>Leucogyrophana</taxon>
    </lineage>
</organism>
<reference evidence="1" key="1">
    <citation type="journal article" date="2021" name="New Phytol.">
        <title>Evolutionary innovations through gain and loss of genes in the ectomycorrhizal Boletales.</title>
        <authorList>
            <person name="Wu G."/>
            <person name="Miyauchi S."/>
            <person name="Morin E."/>
            <person name="Kuo A."/>
            <person name="Drula E."/>
            <person name="Varga T."/>
            <person name="Kohler A."/>
            <person name="Feng B."/>
            <person name="Cao Y."/>
            <person name="Lipzen A."/>
            <person name="Daum C."/>
            <person name="Hundley H."/>
            <person name="Pangilinan J."/>
            <person name="Johnson J."/>
            <person name="Barry K."/>
            <person name="LaButti K."/>
            <person name="Ng V."/>
            <person name="Ahrendt S."/>
            <person name="Min B."/>
            <person name="Choi I.G."/>
            <person name="Park H."/>
            <person name="Plett J.M."/>
            <person name="Magnuson J."/>
            <person name="Spatafora J.W."/>
            <person name="Nagy L.G."/>
            <person name="Henrissat B."/>
            <person name="Grigoriev I.V."/>
            <person name="Yang Z.L."/>
            <person name="Xu J."/>
            <person name="Martin F.M."/>
        </authorList>
    </citation>
    <scope>NUCLEOTIDE SEQUENCE</scope>
    <source>
        <strain evidence="1">KUC20120723A-06</strain>
    </source>
</reference>